<evidence type="ECO:0000256" key="6">
    <source>
        <dbReference type="ARBA" id="ARBA00023180"/>
    </source>
</evidence>
<name>A0AAV9QZ00_9TELE</name>
<keyword evidence="5" id="KW-0675">Receptor</keyword>
<evidence type="ECO:0000259" key="7">
    <source>
        <dbReference type="Pfam" id="PF01094"/>
    </source>
</evidence>
<dbReference type="Gene3D" id="3.40.50.2300">
    <property type="match status" value="1"/>
</dbReference>
<sequence length="176" mass="19490">MIFAVEEINGDPLLLPGLSLGYKVYNGCGADNLIRAAIEAINGNDPLSCSGQTLAILGHSSSGVSDDINTIISTVSVPQISHLSTCACLSDKIRYPTFFRTVPSDRYQITALVELMKYFDWRWIGIIILWVFDAMKHVNFTTKNGANVFFDKNGDSTAKWYGLSAESHVHQELERQ</sequence>
<keyword evidence="9" id="KW-1185">Reference proteome</keyword>
<evidence type="ECO:0000313" key="9">
    <source>
        <dbReference type="Proteomes" id="UP001311232"/>
    </source>
</evidence>
<accession>A0AAV9QZ00</accession>
<feature type="domain" description="Receptor ligand binding region" evidence="7">
    <location>
        <begin position="1"/>
        <end position="127"/>
    </location>
</feature>
<dbReference type="PANTHER" id="PTHR24061:SF0">
    <property type="entry name" value="C-FAMILY ODORANT RECEPTOR OLFCT1"/>
    <property type="match status" value="1"/>
</dbReference>
<keyword evidence="2" id="KW-0812">Transmembrane</keyword>
<evidence type="ECO:0000313" key="8">
    <source>
        <dbReference type="EMBL" id="KAK5602368.1"/>
    </source>
</evidence>
<gene>
    <name evidence="8" type="ORF">CRENBAI_013372</name>
</gene>
<dbReference type="Pfam" id="PF01094">
    <property type="entry name" value="ANF_receptor"/>
    <property type="match status" value="1"/>
</dbReference>
<dbReference type="AlphaFoldDB" id="A0AAV9QZ00"/>
<protein>
    <recommendedName>
        <fullName evidence="7">Receptor ligand binding region domain-containing protein</fullName>
    </recommendedName>
</protein>
<comment type="caution">
    <text evidence="8">The sequence shown here is derived from an EMBL/GenBank/DDBJ whole genome shotgun (WGS) entry which is preliminary data.</text>
</comment>
<keyword evidence="6" id="KW-0325">Glycoprotein</keyword>
<evidence type="ECO:0000256" key="5">
    <source>
        <dbReference type="ARBA" id="ARBA00023170"/>
    </source>
</evidence>
<comment type="subcellular location">
    <subcellularLocation>
        <location evidence="1">Membrane</location>
        <topology evidence="1">Multi-pass membrane protein</topology>
    </subcellularLocation>
</comment>
<proteinExistence type="predicted"/>
<dbReference type="InterPro" id="IPR028082">
    <property type="entry name" value="Peripla_BP_I"/>
</dbReference>
<keyword evidence="4" id="KW-0472">Membrane</keyword>
<dbReference type="Proteomes" id="UP001311232">
    <property type="component" value="Unassembled WGS sequence"/>
</dbReference>
<dbReference type="EMBL" id="JAHHUM010002619">
    <property type="protein sequence ID" value="KAK5602368.1"/>
    <property type="molecule type" value="Genomic_DNA"/>
</dbReference>
<dbReference type="InterPro" id="IPR000068">
    <property type="entry name" value="GPCR_3_Ca_sens_rcpt-rel"/>
</dbReference>
<dbReference type="InterPro" id="IPR000337">
    <property type="entry name" value="GPCR_3"/>
</dbReference>
<dbReference type="PANTHER" id="PTHR24061">
    <property type="entry name" value="CALCIUM-SENSING RECEPTOR-RELATED"/>
    <property type="match status" value="1"/>
</dbReference>
<evidence type="ECO:0000256" key="4">
    <source>
        <dbReference type="ARBA" id="ARBA00023136"/>
    </source>
</evidence>
<evidence type="ECO:0000256" key="2">
    <source>
        <dbReference type="ARBA" id="ARBA00022692"/>
    </source>
</evidence>
<dbReference type="PRINTS" id="PR00248">
    <property type="entry name" value="GPCRMGR"/>
</dbReference>
<evidence type="ECO:0000256" key="1">
    <source>
        <dbReference type="ARBA" id="ARBA00004141"/>
    </source>
</evidence>
<dbReference type="GO" id="GO:0005886">
    <property type="term" value="C:plasma membrane"/>
    <property type="evidence" value="ECO:0007669"/>
    <property type="project" value="TreeGrafter"/>
</dbReference>
<dbReference type="SUPFAM" id="SSF53822">
    <property type="entry name" value="Periplasmic binding protein-like I"/>
    <property type="match status" value="1"/>
</dbReference>
<reference evidence="8 9" key="1">
    <citation type="submission" date="2021-06" db="EMBL/GenBank/DDBJ databases">
        <authorList>
            <person name="Palmer J.M."/>
        </authorList>
    </citation>
    <scope>NUCLEOTIDE SEQUENCE [LARGE SCALE GENOMIC DNA]</scope>
    <source>
        <strain evidence="8 9">MEX-2019</strain>
        <tissue evidence="8">Muscle</tissue>
    </source>
</reference>
<dbReference type="GO" id="GO:0004930">
    <property type="term" value="F:G protein-coupled receptor activity"/>
    <property type="evidence" value="ECO:0007669"/>
    <property type="project" value="InterPro"/>
</dbReference>
<evidence type="ECO:0000256" key="3">
    <source>
        <dbReference type="ARBA" id="ARBA00022989"/>
    </source>
</evidence>
<organism evidence="8 9">
    <name type="scientific">Crenichthys baileyi</name>
    <name type="common">White River springfish</name>
    <dbReference type="NCBI Taxonomy" id="28760"/>
    <lineage>
        <taxon>Eukaryota</taxon>
        <taxon>Metazoa</taxon>
        <taxon>Chordata</taxon>
        <taxon>Craniata</taxon>
        <taxon>Vertebrata</taxon>
        <taxon>Euteleostomi</taxon>
        <taxon>Actinopterygii</taxon>
        <taxon>Neopterygii</taxon>
        <taxon>Teleostei</taxon>
        <taxon>Neoteleostei</taxon>
        <taxon>Acanthomorphata</taxon>
        <taxon>Ovalentaria</taxon>
        <taxon>Atherinomorphae</taxon>
        <taxon>Cyprinodontiformes</taxon>
        <taxon>Goodeidae</taxon>
        <taxon>Crenichthys</taxon>
    </lineage>
</organism>
<dbReference type="InterPro" id="IPR001828">
    <property type="entry name" value="ANF_lig-bd_rcpt"/>
</dbReference>
<keyword evidence="3" id="KW-1133">Transmembrane helix</keyword>